<evidence type="ECO:0000256" key="6">
    <source>
        <dbReference type="ARBA" id="ARBA00022989"/>
    </source>
</evidence>
<name>A0A1G2HZ01_9BACT</name>
<evidence type="ECO:0000256" key="1">
    <source>
        <dbReference type="ARBA" id="ARBA00004429"/>
    </source>
</evidence>
<feature type="transmembrane region" description="Helical" evidence="8">
    <location>
        <begin position="371"/>
        <end position="396"/>
    </location>
</feature>
<keyword evidence="4" id="KW-0997">Cell inner membrane</keyword>
<evidence type="ECO:0000256" key="4">
    <source>
        <dbReference type="ARBA" id="ARBA00022519"/>
    </source>
</evidence>
<comment type="subcellular location">
    <subcellularLocation>
        <location evidence="1">Cell inner membrane</location>
        <topology evidence="1">Multi-pass membrane protein</topology>
    </subcellularLocation>
</comment>
<evidence type="ECO:0000259" key="9">
    <source>
        <dbReference type="Pfam" id="PF00482"/>
    </source>
</evidence>
<keyword evidence="3" id="KW-1003">Cell membrane</keyword>
<keyword evidence="6 8" id="KW-1133">Transmembrane helix</keyword>
<evidence type="ECO:0000256" key="7">
    <source>
        <dbReference type="ARBA" id="ARBA00023136"/>
    </source>
</evidence>
<dbReference type="PANTHER" id="PTHR30012:SF0">
    <property type="entry name" value="TYPE II SECRETION SYSTEM PROTEIN F-RELATED"/>
    <property type="match status" value="1"/>
</dbReference>
<gene>
    <name evidence="10" type="ORF">A3D34_02205</name>
</gene>
<dbReference type="FunFam" id="1.20.81.30:FF:000001">
    <property type="entry name" value="Type II secretion system protein F"/>
    <property type="match status" value="2"/>
</dbReference>
<evidence type="ECO:0000256" key="8">
    <source>
        <dbReference type="SAM" id="Phobius"/>
    </source>
</evidence>
<evidence type="ECO:0000256" key="3">
    <source>
        <dbReference type="ARBA" id="ARBA00022475"/>
    </source>
</evidence>
<dbReference type="Proteomes" id="UP000179183">
    <property type="component" value="Unassembled WGS sequence"/>
</dbReference>
<proteinExistence type="inferred from homology"/>
<dbReference type="Gene3D" id="1.20.81.30">
    <property type="entry name" value="Type II secretion system (T2SS), domain F"/>
    <property type="match status" value="2"/>
</dbReference>
<keyword evidence="5 8" id="KW-0812">Transmembrane</keyword>
<dbReference type="AlphaFoldDB" id="A0A1G2HZ01"/>
<organism evidence="10 11">
    <name type="scientific">Candidatus Staskawiczbacteria bacterium RIFCSPHIGHO2_02_FULL_33_16</name>
    <dbReference type="NCBI Taxonomy" id="1802204"/>
    <lineage>
        <taxon>Bacteria</taxon>
        <taxon>Candidatus Staskawicziibacteriota</taxon>
    </lineage>
</organism>
<dbReference type="Pfam" id="PF00482">
    <property type="entry name" value="T2SSF"/>
    <property type="match status" value="2"/>
</dbReference>
<feature type="domain" description="Type II secretion system protein GspF" evidence="9">
    <location>
        <begin position="271"/>
        <end position="394"/>
    </location>
</feature>
<evidence type="ECO:0000313" key="11">
    <source>
        <dbReference type="Proteomes" id="UP000179183"/>
    </source>
</evidence>
<dbReference type="InterPro" id="IPR042094">
    <property type="entry name" value="T2SS_GspF_sf"/>
</dbReference>
<feature type="transmembrane region" description="Helical" evidence="8">
    <location>
        <begin position="167"/>
        <end position="187"/>
    </location>
</feature>
<evidence type="ECO:0000256" key="2">
    <source>
        <dbReference type="ARBA" id="ARBA00005745"/>
    </source>
</evidence>
<comment type="caution">
    <text evidence="10">The sequence shown here is derived from an EMBL/GenBank/DDBJ whole genome shotgun (WGS) entry which is preliminary data.</text>
</comment>
<dbReference type="PANTHER" id="PTHR30012">
    <property type="entry name" value="GENERAL SECRETION PATHWAY PROTEIN"/>
    <property type="match status" value="1"/>
</dbReference>
<comment type="similarity">
    <text evidence="2">Belongs to the GSP F family.</text>
</comment>
<evidence type="ECO:0000313" key="10">
    <source>
        <dbReference type="EMBL" id="OGZ67431.1"/>
    </source>
</evidence>
<reference evidence="10 11" key="1">
    <citation type="journal article" date="2016" name="Nat. Commun.">
        <title>Thousands of microbial genomes shed light on interconnected biogeochemical processes in an aquifer system.</title>
        <authorList>
            <person name="Anantharaman K."/>
            <person name="Brown C.T."/>
            <person name="Hug L.A."/>
            <person name="Sharon I."/>
            <person name="Castelle C.J."/>
            <person name="Probst A.J."/>
            <person name="Thomas B.C."/>
            <person name="Singh A."/>
            <person name="Wilkins M.J."/>
            <person name="Karaoz U."/>
            <person name="Brodie E.L."/>
            <person name="Williams K.H."/>
            <person name="Hubbard S.S."/>
            <person name="Banfield J.F."/>
        </authorList>
    </citation>
    <scope>NUCLEOTIDE SEQUENCE [LARGE SCALE GENOMIC DNA]</scope>
</reference>
<dbReference type="GO" id="GO:0005886">
    <property type="term" value="C:plasma membrane"/>
    <property type="evidence" value="ECO:0007669"/>
    <property type="project" value="UniProtKB-SubCell"/>
</dbReference>
<dbReference type="InterPro" id="IPR003004">
    <property type="entry name" value="GspF/PilC"/>
</dbReference>
<keyword evidence="7 8" id="KW-0472">Membrane</keyword>
<dbReference type="EMBL" id="MHOQ01000005">
    <property type="protein sequence ID" value="OGZ67431.1"/>
    <property type="molecule type" value="Genomic_DNA"/>
</dbReference>
<accession>A0A1G2HZ01</accession>
<feature type="transmembrane region" description="Helical" evidence="8">
    <location>
        <begin position="220"/>
        <end position="240"/>
    </location>
</feature>
<sequence length="402" mass="45566">MKYIYKARTKNGKMETGVIESSSREAAALLLQKYDIFVTYLEEQEGQEPFFKNIKIEGRVSRKDLAIFFRQLSVMLESRVPVVQSLSSLAVQTRKSNFKKIITEVSSLVQEGTPLSEALSNYPKIFDNFYVNLIKSGEVSGNISGTLNYISEHLERENDIVTQLRQAMIYPIFVVCVLLVVLGIIVVEVMPRIVDLIKETNSNPPFFTVMMLNFYQFLGSYWWSIIIVVFLVVIALVYYFKTKEGRKNYNKISLKIPFLGGLLKKIFLTRFCSNVSTLITAGISINKALSITADTVNNIVYKSIIFEIEKEVSEGEKMSSVMVKHKDYFPPFVVQMIRVGEETGKLSKTLMEVVNFYQKEIKRSIDLFSSLLEPIMIIFLGGIVAMLAISVLSPLYGALGTI</sequence>
<dbReference type="InterPro" id="IPR018076">
    <property type="entry name" value="T2SS_GspF_dom"/>
</dbReference>
<protein>
    <recommendedName>
        <fullName evidence="9">Type II secretion system protein GspF domain-containing protein</fullName>
    </recommendedName>
</protein>
<evidence type="ECO:0000256" key="5">
    <source>
        <dbReference type="ARBA" id="ARBA00022692"/>
    </source>
</evidence>
<dbReference type="PRINTS" id="PR00812">
    <property type="entry name" value="BCTERIALGSPF"/>
</dbReference>
<feature type="domain" description="Type II secretion system protein GspF" evidence="9">
    <location>
        <begin position="68"/>
        <end position="191"/>
    </location>
</feature>